<evidence type="ECO:0000256" key="5">
    <source>
        <dbReference type="PROSITE-ProRule" id="PRU00192"/>
    </source>
</evidence>
<sequence>MGDKEENGEYYDYEGGDGQQQEQEQEQQQQEEGGYFEIYWVRALYDYEAANDTEISFKENDVVCITADYNDGWWCGDINGDSGRVPANYFEYLNQDDQTQNQYYDETTTTYYDNTMTYDENGQTQYTEGGDWGGDTYNTVNQDPDNQFTDTYQQETTENVDIHDQQAADEKKEQLRLKREQFKREMKDLQDNLKKQNEAKDTLGLEIDSLEKQRDQLEDEIRIYRLLKFIQLEITKLEVDNDLDTDITTQSRQAGITVTQDLKSLRTLLNPAVATGKPTTNSSQILDPVRKQFDLKLEEIEKKFTNNLNNLDICDNLKKILVLSLTQFQSQFSATTVQSPTSPTLSSPPPSLTVPPPLTVPILNQTTQQQAQQLPQNLPPPPPSGFVVATPSVNHPYYSSPIVSPGSPTTSPPQTSASAHLQQQAHMSTTLSEKDKKKVLKEAKKIEKQEKKEEKKLEKLEKKERKKGESEDTPLWKSNPTSTSPSNSKK</sequence>
<dbReference type="STRING" id="361077.A0A151ZAX6"/>
<dbReference type="FunFam" id="2.30.30.40:FF:000423">
    <property type="entry name" value="Protein kinase C and casein kinase substrate in neurons 2"/>
    <property type="match status" value="1"/>
</dbReference>
<feature type="compositionally biased region" description="Low complexity" evidence="7">
    <location>
        <begin position="335"/>
        <end position="345"/>
    </location>
</feature>
<feature type="compositionally biased region" description="Polar residues" evidence="7">
    <location>
        <begin position="419"/>
        <end position="431"/>
    </location>
</feature>
<dbReference type="AlphaFoldDB" id="A0A151ZAX6"/>
<evidence type="ECO:0000256" key="3">
    <source>
        <dbReference type="ARBA" id="ARBA00023054"/>
    </source>
</evidence>
<dbReference type="PANTHER" id="PTHR14167">
    <property type="entry name" value="SH3 DOMAIN-CONTAINING"/>
    <property type="match status" value="1"/>
</dbReference>
<evidence type="ECO:0000313" key="10">
    <source>
        <dbReference type="Proteomes" id="UP000076078"/>
    </source>
</evidence>
<feature type="domain" description="SH3" evidence="8">
    <location>
        <begin position="36"/>
        <end position="95"/>
    </location>
</feature>
<gene>
    <name evidence="9" type="ORF">DLAC_08009</name>
</gene>
<evidence type="ECO:0000256" key="1">
    <source>
        <dbReference type="ARBA" id="ARBA00004170"/>
    </source>
</evidence>
<keyword evidence="10" id="KW-1185">Reference proteome</keyword>
<feature type="compositionally biased region" description="Low complexity" evidence="7">
    <location>
        <begin position="477"/>
        <end position="490"/>
    </location>
</feature>
<dbReference type="Pfam" id="PF14604">
    <property type="entry name" value="SH3_9"/>
    <property type="match status" value="1"/>
</dbReference>
<feature type="region of interest" description="Disordered" evidence="7">
    <location>
        <begin position="1"/>
        <end position="31"/>
    </location>
</feature>
<feature type="coiled-coil region" evidence="6">
    <location>
        <begin position="165"/>
        <end position="227"/>
    </location>
</feature>
<dbReference type="OMA" id="PANYFEY"/>
<evidence type="ECO:0000259" key="8">
    <source>
        <dbReference type="PROSITE" id="PS50002"/>
    </source>
</evidence>
<dbReference type="InParanoid" id="A0A151ZAX6"/>
<comment type="caution">
    <text evidence="9">The sequence shown here is derived from an EMBL/GenBank/DDBJ whole genome shotgun (WGS) entry which is preliminary data.</text>
</comment>
<dbReference type="PROSITE" id="PS50002">
    <property type="entry name" value="SH3"/>
    <property type="match status" value="1"/>
</dbReference>
<feature type="compositionally biased region" description="Low complexity" evidence="7">
    <location>
        <begin position="360"/>
        <end position="376"/>
    </location>
</feature>
<reference evidence="9 10" key="1">
    <citation type="submission" date="2015-12" db="EMBL/GenBank/DDBJ databases">
        <title>Dictyostelia acquired genes for synthesis and detection of signals that induce cell-type specialization by lateral gene transfer from prokaryotes.</title>
        <authorList>
            <person name="Gloeckner G."/>
            <person name="Schaap P."/>
        </authorList>
    </citation>
    <scope>NUCLEOTIDE SEQUENCE [LARGE SCALE GENOMIC DNA]</scope>
    <source>
        <strain evidence="9 10">TK</strain>
    </source>
</reference>
<dbReference type="OrthoDB" id="5971719at2759"/>
<dbReference type="InterPro" id="IPR050384">
    <property type="entry name" value="Endophilin_SH3RF"/>
</dbReference>
<organism evidence="9 10">
    <name type="scientific">Tieghemostelium lacteum</name>
    <name type="common">Slime mold</name>
    <name type="synonym">Dictyostelium lacteum</name>
    <dbReference type="NCBI Taxonomy" id="361077"/>
    <lineage>
        <taxon>Eukaryota</taxon>
        <taxon>Amoebozoa</taxon>
        <taxon>Evosea</taxon>
        <taxon>Eumycetozoa</taxon>
        <taxon>Dictyostelia</taxon>
        <taxon>Dictyosteliales</taxon>
        <taxon>Raperosteliaceae</taxon>
        <taxon>Tieghemostelium</taxon>
    </lineage>
</organism>
<feature type="compositionally biased region" description="Low complexity" evidence="7">
    <location>
        <begin position="19"/>
        <end position="31"/>
    </location>
</feature>
<feature type="region of interest" description="Disordered" evidence="7">
    <location>
        <begin position="334"/>
        <end position="490"/>
    </location>
</feature>
<dbReference type="InterPro" id="IPR001452">
    <property type="entry name" value="SH3_domain"/>
</dbReference>
<dbReference type="Gene3D" id="2.30.30.40">
    <property type="entry name" value="SH3 Domains"/>
    <property type="match status" value="1"/>
</dbReference>
<evidence type="ECO:0000256" key="4">
    <source>
        <dbReference type="ARBA" id="ARBA00023136"/>
    </source>
</evidence>
<feature type="compositionally biased region" description="Low complexity" evidence="7">
    <location>
        <begin position="399"/>
        <end position="418"/>
    </location>
</feature>
<protein>
    <recommendedName>
        <fullName evidence="8">SH3 domain-containing protein</fullName>
    </recommendedName>
</protein>
<keyword evidence="4" id="KW-0472">Membrane</keyword>
<dbReference type="InterPro" id="IPR036028">
    <property type="entry name" value="SH3-like_dom_sf"/>
</dbReference>
<accession>A0A151ZAX6</accession>
<dbReference type="EMBL" id="LODT01000035">
    <property type="protein sequence ID" value="KYQ91103.1"/>
    <property type="molecule type" value="Genomic_DNA"/>
</dbReference>
<evidence type="ECO:0000256" key="6">
    <source>
        <dbReference type="SAM" id="Coils"/>
    </source>
</evidence>
<keyword evidence="3 6" id="KW-0175">Coiled coil</keyword>
<dbReference type="CDD" id="cd00174">
    <property type="entry name" value="SH3"/>
    <property type="match status" value="1"/>
</dbReference>
<feature type="compositionally biased region" description="Basic and acidic residues" evidence="7">
    <location>
        <begin position="432"/>
        <end position="470"/>
    </location>
</feature>
<dbReference type="SMART" id="SM00326">
    <property type="entry name" value="SH3"/>
    <property type="match status" value="1"/>
</dbReference>
<dbReference type="PANTHER" id="PTHR14167:SF81">
    <property type="entry name" value="ENDOPHILIN-A"/>
    <property type="match status" value="1"/>
</dbReference>
<proteinExistence type="predicted"/>
<feature type="compositionally biased region" description="Pro residues" evidence="7">
    <location>
        <begin position="346"/>
        <end position="359"/>
    </location>
</feature>
<evidence type="ECO:0000256" key="2">
    <source>
        <dbReference type="ARBA" id="ARBA00022443"/>
    </source>
</evidence>
<dbReference type="FunCoup" id="A0A151ZAX6">
    <property type="interactions" value="738"/>
</dbReference>
<evidence type="ECO:0000313" key="9">
    <source>
        <dbReference type="EMBL" id="KYQ91103.1"/>
    </source>
</evidence>
<comment type="subcellular location">
    <subcellularLocation>
        <location evidence="1">Membrane</location>
        <topology evidence="1">Peripheral membrane protein</topology>
    </subcellularLocation>
</comment>
<keyword evidence="2 5" id="KW-0728">SH3 domain</keyword>
<dbReference type="SUPFAM" id="SSF50044">
    <property type="entry name" value="SH3-domain"/>
    <property type="match status" value="1"/>
</dbReference>
<evidence type="ECO:0000256" key="7">
    <source>
        <dbReference type="SAM" id="MobiDB-lite"/>
    </source>
</evidence>
<dbReference type="Proteomes" id="UP000076078">
    <property type="component" value="Unassembled WGS sequence"/>
</dbReference>
<name>A0A151ZAX6_TIELA</name>
<dbReference type="PRINTS" id="PR00452">
    <property type="entry name" value="SH3DOMAIN"/>
</dbReference>